<comment type="caution">
    <text evidence="9">The sequence shown here is derived from an EMBL/GenBank/DDBJ whole genome shotgun (WGS) entry which is preliminary data.</text>
</comment>
<sequence length="306" mass="31703">MLVAGAGDAVMTPSAIAPVLAAVVPVLVTIAIGFFWVRSGRSLENKSLTPLVVSIGTPCLILATFIRTEISPASFATMALATVVAILAFAVVAFVVLQVLGLRVRTYLPSLTFPNNGNLGLPLAAYAFGSEGLGYAIVFYAICMVGQFTVGEAVAAGRSNWSAVLQLPLIYATALGAAVSFLGAAPPAWITNTITLIGGMTIPLMLLMLGASLARIRVRSLGRAAMLSAVRIVPGAAVGYGVAVLLGLHDAAKAVLIMQCAMPVAVYNYLFAQKWNNEPEEVAGLVVTSTLASIVSVPALLWFLSP</sequence>
<feature type="transmembrane region" description="Helical" evidence="8">
    <location>
        <begin position="134"/>
        <end position="157"/>
    </location>
</feature>
<feature type="transmembrane region" description="Helical" evidence="8">
    <location>
        <begin position="228"/>
        <end position="248"/>
    </location>
</feature>
<dbReference type="Proteomes" id="UP000245765">
    <property type="component" value="Unassembled WGS sequence"/>
</dbReference>
<gene>
    <name evidence="9" type="ORF">DFH01_15930</name>
</gene>
<feature type="transmembrane region" description="Helical" evidence="8">
    <location>
        <begin position="169"/>
        <end position="190"/>
    </location>
</feature>
<keyword evidence="3" id="KW-0813">Transport</keyword>
<dbReference type="InterPro" id="IPR038770">
    <property type="entry name" value="Na+/solute_symporter_sf"/>
</dbReference>
<feature type="transmembrane region" description="Helical" evidence="8">
    <location>
        <begin position="15"/>
        <end position="36"/>
    </location>
</feature>
<evidence type="ECO:0000256" key="8">
    <source>
        <dbReference type="SAM" id="Phobius"/>
    </source>
</evidence>
<protein>
    <recommendedName>
        <fullName evidence="11">Transporter</fullName>
    </recommendedName>
</protein>
<keyword evidence="7 8" id="KW-0472">Membrane</keyword>
<feature type="transmembrane region" description="Helical" evidence="8">
    <location>
        <begin position="107"/>
        <end position="128"/>
    </location>
</feature>
<name>A0A317FGF4_9PROT</name>
<dbReference type="GO" id="GO:0055085">
    <property type="term" value="P:transmembrane transport"/>
    <property type="evidence" value="ECO:0007669"/>
    <property type="project" value="InterPro"/>
</dbReference>
<dbReference type="EMBL" id="QGNA01000003">
    <property type="protein sequence ID" value="PWS36626.1"/>
    <property type="molecule type" value="Genomic_DNA"/>
</dbReference>
<evidence type="ECO:0008006" key="11">
    <source>
        <dbReference type="Google" id="ProtNLM"/>
    </source>
</evidence>
<dbReference type="Gene3D" id="1.20.1530.20">
    <property type="match status" value="1"/>
</dbReference>
<feature type="transmembrane region" description="Helical" evidence="8">
    <location>
        <begin position="196"/>
        <end position="216"/>
    </location>
</feature>
<organism evidence="9 10">
    <name type="scientific">Falsiroseomonas bella</name>
    <dbReference type="NCBI Taxonomy" id="2184016"/>
    <lineage>
        <taxon>Bacteria</taxon>
        <taxon>Pseudomonadati</taxon>
        <taxon>Pseudomonadota</taxon>
        <taxon>Alphaproteobacteria</taxon>
        <taxon>Acetobacterales</taxon>
        <taxon>Roseomonadaceae</taxon>
        <taxon>Falsiroseomonas</taxon>
    </lineage>
</organism>
<evidence type="ECO:0000256" key="2">
    <source>
        <dbReference type="ARBA" id="ARBA00010145"/>
    </source>
</evidence>
<feature type="transmembrane region" description="Helical" evidence="8">
    <location>
        <begin position="254"/>
        <end position="270"/>
    </location>
</feature>
<evidence type="ECO:0000313" key="9">
    <source>
        <dbReference type="EMBL" id="PWS36626.1"/>
    </source>
</evidence>
<keyword evidence="10" id="KW-1185">Reference proteome</keyword>
<proteinExistence type="inferred from homology"/>
<dbReference type="PANTHER" id="PTHR36838:SF1">
    <property type="entry name" value="SLR1864 PROTEIN"/>
    <property type="match status" value="1"/>
</dbReference>
<feature type="transmembrane region" description="Helical" evidence="8">
    <location>
        <begin position="48"/>
        <end position="66"/>
    </location>
</feature>
<feature type="transmembrane region" description="Helical" evidence="8">
    <location>
        <begin position="78"/>
        <end position="100"/>
    </location>
</feature>
<keyword evidence="6 8" id="KW-1133">Transmembrane helix</keyword>
<evidence type="ECO:0000256" key="1">
    <source>
        <dbReference type="ARBA" id="ARBA00004651"/>
    </source>
</evidence>
<dbReference type="PANTHER" id="PTHR36838">
    <property type="entry name" value="AUXIN EFFLUX CARRIER FAMILY PROTEIN"/>
    <property type="match status" value="1"/>
</dbReference>
<comment type="similarity">
    <text evidence="2">Belongs to the auxin efflux carrier (TC 2.A.69) family.</text>
</comment>
<accession>A0A317FGF4</accession>
<evidence type="ECO:0000256" key="7">
    <source>
        <dbReference type="ARBA" id="ARBA00023136"/>
    </source>
</evidence>
<comment type="subcellular location">
    <subcellularLocation>
        <location evidence="1">Cell membrane</location>
        <topology evidence="1">Multi-pass membrane protein</topology>
    </subcellularLocation>
</comment>
<evidence type="ECO:0000256" key="6">
    <source>
        <dbReference type="ARBA" id="ARBA00022989"/>
    </source>
</evidence>
<evidence type="ECO:0000256" key="3">
    <source>
        <dbReference type="ARBA" id="ARBA00022448"/>
    </source>
</evidence>
<reference evidence="10" key="1">
    <citation type="submission" date="2018-05" db="EMBL/GenBank/DDBJ databases">
        <authorList>
            <person name="Du Z."/>
            <person name="Wang X."/>
        </authorList>
    </citation>
    <scope>NUCLEOTIDE SEQUENCE [LARGE SCALE GENOMIC DNA]</scope>
    <source>
        <strain evidence="10">CQN31</strain>
    </source>
</reference>
<evidence type="ECO:0000313" key="10">
    <source>
        <dbReference type="Proteomes" id="UP000245765"/>
    </source>
</evidence>
<feature type="transmembrane region" description="Helical" evidence="8">
    <location>
        <begin position="282"/>
        <end position="304"/>
    </location>
</feature>
<keyword evidence="4" id="KW-1003">Cell membrane</keyword>
<dbReference type="GO" id="GO:0005886">
    <property type="term" value="C:plasma membrane"/>
    <property type="evidence" value="ECO:0007669"/>
    <property type="project" value="UniProtKB-SubCell"/>
</dbReference>
<dbReference type="Pfam" id="PF03547">
    <property type="entry name" value="Mem_trans"/>
    <property type="match status" value="2"/>
</dbReference>
<evidence type="ECO:0000256" key="5">
    <source>
        <dbReference type="ARBA" id="ARBA00022692"/>
    </source>
</evidence>
<keyword evidence="5 8" id="KW-0812">Transmembrane</keyword>
<evidence type="ECO:0000256" key="4">
    <source>
        <dbReference type="ARBA" id="ARBA00022475"/>
    </source>
</evidence>
<dbReference type="InterPro" id="IPR004776">
    <property type="entry name" value="Mem_transp_PIN-like"/>
</dbReference>
<dbReference type="AlphaFoldDB" id="A0A317FGF4"/>